<dbReference type="PANTHER" id="PTHR47971:SF8">
    <property type="entry name" value="KINESIN-LIKE PROTEIN"/>
    <property type="match status" value="1"/>
</dbReference>
<comment type="similarity">
    <text evidence="6">Belongs to the TRAFAC class myosin-kinesin ATPase superfamily. Kinesin family.</text>
</comment>
<evidence type="ECO:0000256" key="4">
    <source>
        <dbReference type="ARBA" id="ARBA00023175"/>
    </source>
</evidence>
<dbReference type="InterPro" id="IPR027640">
    <property type="entry name" value="Kinesin-like_fam"/>
</dbReference>
<organism evidence="9">
    <name type="scientific">Haptolina brevifila</name>
    <dbReference type="NCBI Taxonomy" id="156173"/>
    <lineage>
        <taxon>Eukaryota</taxon>
        <taxon>Haptista</taxon>
        <taxon>Haptophyta</taxon>
        <taxon>Prymnesiophyceae</taxon>
        <taxon>Prymnesiales</taxon>
        <taxon>Prymnesiaceae</taxon>
        <taxon>Haptolina</taxon>
    </lineage>
</organism>
<evidence type="ECO:0000256" key="3">
    <source>
        <dbReference type="ARBA" id="ARBA00022701"/>
    </source>
</evidence>
<dbReference type="Pfam" id="PF00225">
    <property type="entry name" value="Kinesin"/>
    <property type="match status" value="1"/>
</dbReference>
<reference evidence="9" key="1">
    <citation type="submission" date="2021-01" db="EMBL/GenBank/DDBJ databases">
        <authorList>
            <person name="Corre E."/>
            <person name="Pelletier E."/>
            <person name="Niang G."/>
            <person name="Scheremetjew M."/>
            <person name="Finn R."/>
            <person name="Kale V."/>
            <person name="Holt S."/>
            <person name="Cochrane G."/>
            <person name="Meng A."/>
            <person name="Brown T."/>
            <person name="Cohen L."/>
        </authorList>
    </citation>
    <scope>NUCLEOTIDE SEQUENCE</scope>
    <source>
        <strain evidence="9">UTEX LB 985</strain>
    </source>
</reference>
<protein>
    <recommendedName>
        <fullName evidence="8">Kinesin motor domain-containing protein</fullName>
    </recommendedName>
</protein>
<accession>A0A7S2JPT9</accession>
<keyword evidence="3" id="KW-0493">Microtubule</keyword>
<sequence>MQNLSLRGARLEYSSRFEQAINDYRAVSNLVQAATLPEASTGLMLARLPADCLRQVVRHMVGSFKQADSLLSIAEPLRPPPGSGQFEVCVRKRPIWSSELESGEYDAVTTEEANGRCAVHDGKAARDMSTYTLHREYALDRVFDADSSEGHMHSTTLDPLLAHVCNGGRATLICFGQTGTGKSYTAHRMQNYLAECLFPEASSGDDEGDGHWAFPTSQITLEVEAFELRQKKAFDLLNDRSVVRLVTDSDEQIHVLHGTKEIATTRGVLLELINRAHALRSVAATERNAQSSRSHAICRLRLPNGGCFTLVDLAGSERNSEVTKHDRTMTLESADINTSLQTLKECFRATYNMDVDLETFVEIDANDIQWTRAVPKGHVAAAAFKATQEAGKHAQGLSTAYAEGTGEVLKYDPKLPAALRNFAHGGRSLHMPYRRHQLTLLLKDCFLNPEHRTVVMACVSPTATDVEHSWRTLQQVSQMRGAEMDVMRETKVECTRTASEAANLMPFRRWPRDRVREWLSSLEHPALVTVAGTLPPYIDGKTLLGYSMSRLRHQVCAGDATLAQTLYDAIREQSAKMESVANNRRRRLRGLAGRADTYKAKSTQAQEQEDENRLDNMPLAQ</sequence>
<evidence type="ECO:0000256" key="5">
    <source>
        <dbReference type="ARBA" id="ARBA00023212"/>
    </source>
</evidence>
<keyword evidence="4 6" id="KW-0505">Motor protein</keyword>
<evidence type="ECO:0000259" key="8">
    <source>
        <dbReference type="PROSITE" id="PS50067"/>
    </source>
</evidence>
<dbReference type="InterPro" id="IPR036961">
    <property type="entry name" value="Kinesin_motor_dom_sf"/>
</dbReference>
<dbReference type="GO" id="GO:0003777">
    <property type="term" value="F:microtubule motor activity"/>
    <property type="evidence" value="ECO:0007669"/>
    <property type="project" value="InterPro"/>
</dbReference>
<keyword evidence="6" id="KW-0067">ATP-binding</keyword>
<feature type="domain" description="Kinesin motor" evidence="8">
    <location>
        <begin position="85"/>
        <end position="482"/>
    </location>
</feature>
<keyword evidence="2" id="KW-0963">Cytoplasm</keyword>
<dbReference type="InterPro" id="IPR027417">
    <property type="entry name" value="P-loop_NTPase"/>
</dbReference>
<dbReference type="GO" id="GO:0005874">
    <property type="term" value="C:microtubule"/>
    <property type="evidence" value="ECO:0007669"/>
    <property type="project" value="TreeGrafter"/>
</dbReference>
<dbReference type="EMBL" id="HBGU01084424">
    <property type="protein sequence ID" value="CAD9552609.1"/>
    <property type="molecule type" value="Transcribed_RNA"/>
</dbReference>
<dbReference type="GO" id="GO:0007019">
    <property type="term" value="P:microtubule depolymerization"/>
    <property type="evidence" value="ECO:0007669"/>
    <property type="project" value="TreeGrafter"/>
</dbReference>
<feature type="binding site" evidence="6">
    <location>
        <begin position="176"/>
        <end position="183"/>
    </location>
    <ligand>
        <name>ATP</name>
        <dbReference type="ChEBI" id="CHEBI:30616"/>
    </ligand>
</feature>
<dbReference type="Gene3D" id="3.40.850.10">
    <property type="entry name" value="Kinesin motor domain"/>
    <property type="match status" value="1"/>
</dbReference>
<dbReference type="GO" id="GO:0005524">
    <property type="term" value="F:ATP binding"/>
    <property type="evidence" value="ECO:0007669"/>
    <property type="project" value="UniProtKB-UniRule"/>
</dbReference>
<proteinExistence type="inferred from homology"/>
<dbReference type="PRINTS" id="PR00380">
    <property type="entry name" value="KINESINHEAVY"/>
</dbReference>
<dbReference type="AlphaFoldDB" id="A0A7S2JPT9"/>
<comment type="subcellular location">
    <subcellularLocation>
        <location evidence="1">Cytoplasm</location>
        <location evidence="1">Cytoskeleton</location>
    </subcellularLocation>
</comment>
<evidence type="ECO:0000256" key="6">
    <source>
        <dbReference type="PROSITE-ProRule" id="PRU00283"/>
    </source>
</evidence>
<name>A0A7S2JPT9_9EUKA</name>
<dbReference type="PANTHER" id="PTHR47971">
    <property type="entry name" value="KINESIN-RELATED PROTEIN 6"/>
    <property type="match status" value="1"/>
</dbReference>
<gene>
    <name evidence="9" type="ORF">CBRE1094_LOCUS46075</name>
</gene>
<evidence type="ECO:0000313" key="9">
    <source>
        <dbReference type="EMBL" id="CAD9552609.1"/>
    </source>
</evidence>
<evidence type="ECO:0000256" key="1">
    <source>
        <dbReference type="ARBA" id="ARBA00004245"/>
    </source>
</evidence>
<dbReference type="SUPFAM" id="SSF52540">
    <property type="entry name" value="P-loop containing nucleoside triphosphate hydrolases"/>
    <property type="match status" value="1"/>
</dbReference>
<evidence type="ECO:0000256" key="2">
    <source>
        <dbReference type="ARBA" id="ARBA00022490"/>
    </source>
</evidence>
<dbReference type="PROSITE" id="PS50067">
    <property type="entry name" value="KINESIN_MOTOR_2"/>
    <property type="match status" value="1"/>
</dbReference>
<keyword evidence="6" id="KW-0547">Nucleotide-binding</keyword>
<dbReference type="SMART" id="SM00129">
    <property type="entry name" value="KISc"/>
    <property type="match status" value="1"/>
</dbReference>
<dbReference type="GO" id="GO:0007018">
    <property type="term" value="P:microtubule-based movement"/>
    <property type="evidence" value="ECO:0007669"/>
    <property type="project" value="InterPro"/>
</dbReference>
<keyword evidence="5" id="KW-0206">Cytoskeleton</keyword>
<feature type="region of interest" description="Disordered" evidence="7">
    <location>
        <begin position="578"/>
        <end position="621"/>
    </location>
</feature>
<evidence type="ECO:0000256" key="7">
    <source>
        <dbReference type="SAM" id="MobiDB-lite"/>
    </source>
</evidence>
<dbReference type="InterPro" id="IPR001752">
    <property type="entry name" value="Kinesin_motor_dom"/>
</dbReference>
<dbReference type="GO" id="GO:0008017">
    <property type="term" value="F:microtubule binding"/>
    <property type="evidence" value="ECO:0007669"/>
    <property type="project" value="InterPro"/>
</dbReference>